<keyword evidence="2" id="KW-1185">Reference proteome</keyword>
<dbReference type="KEGG" id="tut:107362870"/>
<accession>T1KDR1</accession>
<protein>
    <submittedName>
        <fullName evidence="1">Uncharacterized protein</fullName>
    </submittedName>
</protein>
<organism evidence="1 2">
    <name type="scientific">Tetranychus urticae</name>
    <name type="common">Two-spotted spider mite</name>
    <dbReference type="NCBI Taxonomy" id="32264"/>
    <lineage>
        <taxon>Eukaryota</taxon>
        <taxon>Metazoa</taxon>
        <taxon>Ecdysozoa</taxon>
        <taxon>Arthropoda</taxon>
        <taxon>Chelicerata</taxon>
        <taxon>Arachnida</taxon>
        <taxon>Acari</taxon>
        <taxon>Acariformes</taxon>
        <taxon>Trombidiformes</taxon>
        <taxon>Prostigmata</taxon>
        <taxon>Eleutherengona</taxon>
        <taxon>Raphignathae</taxon>
        <taxon>Tetranychoidea</taxon>
        <taxon>Tetranychidae</taxon>
        <taxon>Tetranychus</taxon>
    </lineage>
</organism>
<dbReference type="OrthoDB" id="426386at2759"/>
<dbReference type="EnsemblMetazoa" id="tetur09g03890.1">
    <property type="protein sequence ID" value="tetur09g03890.1"/>
    <property type="gene ID" value="tetur09g03890"/>
</dbReference>
<evidence type="ECO:0000313" key="2">
    <source>
        <dbReference type="Proteomes" id="UP000015104"/>
    </source>
</evidence>
<name>T1KDR1_TETUR</name>
<dbReference type="EMBL" id="CAEY01002026">
    <property type="status" value="NOT_ANNOTATED_CDS"/>
    <property type="molecule type" value="Genomic_DNA"/>
</dbReference>
<gene>
    <name evidence="1" type="primary">107362870</name>
</gene>
<reference evidence="1" key="2">
    <citation type="submission" date="2015-06" db="UniProtKB">
        <authorList>
            <consortium name="EnsemblMetazoa"/>
        </authorList>
    </citation>
    <scope>IDENTIFICATION</scope>
</reference>
<proteinExistence type="predicted"/>
<reference evidence="2" key="1">
    <citation type="submission" date="2011-08" db="EMBL/GenBank/DDBJ databases">
        <authorList>
            <person name="Rombauts S."/>
        </authorList>
    </citation>
    <scope>NUCLEOTIDE SEQUENCE</scope>
    <source>
        <strain evidence="2">London</strain>
    </source>
</reference>
<evidence type="ECO:0000313" key="1">
    <source>
        <dbReference type="EnsemblMetazoa" id="tetur09g03890.1"/>
    </source>
</evidence>
<sequence>MLPSRLVSNTLKRSVNQFTDGMAPVSTSKATTRFYGTNVDKDWANQTVDTILSEEVSFSETRKHKMDGDTCCHQNMDLDKYDSMTDRDSENVEQDGRLHVYDPSSIGLSGVMQTNVPEPYDASKSDNADNFITDHAVSLNMPGGNASQKKKYLSGQRNVLDIEKSCH</sequence>
<dbReference type="Proteomes" id="UP000015104">
    <property type="component" value="Unassembled WGS sequence"/>
</dbReference>
<dbReference type="HOGENOM" id="CLU_1596610_0_0_1"/>
<dbReference type="OMA" id="WANQTVD"/>
<dbReference type="AlphaFoldDB" id="T1KDR1"/>